<proteinExistence type="predicted"/>
<name>A0A2P2LIB0_RHIMU</name>
<accession>A0A2P2LIB0</accession>
<sequence length="9" mass="1080">MVETEKSRT</sequence>
<protein>
    <submittedName>
        <fullName evidence="1">Uncharacterized protein</fullName>
    </submittedName>
</protein>
<dbReference type="EMBL" id="GGEC01037230">
    <property type="protein sequence ID" value="MBX17714.1"/>
    <property type="molecule type" value="Transcribed_RNA"/>
</dbReference>
<evidence type="ECO:0000313" key="1">
    <source>
        <dbReference type="EMBL" id="MBX17714.1"/>
    </source>
</evidence>
<reference evidence="1" key="1">
    <citation type="submission" date="2018-02" db="EMBL/GenBank/DDBJ databases">
        <title>Rhizophora mucronata_Transcriptome.</title>
        <authorList>
            <person name="Meera S.P."/>
            <person name="Sreeshan A."/>
            <person name="Augustine A."/>
        </authorList>
    </citation>
    <scope>NUCLEOTIDE SEQUENCE</scope>
    <source>
        <tissue evidence="1">Leaf</tissue>
    </source>
</reference>
<organism evidence="1">
    <name type="scientific">Rhizophora mucronata</name>
    <name type="common">Asiatic mangrove</name>
    <dbReference type="NCBI Taxonomy" id="61149"/>
    <lineage>
        <taxon>Eukaryota</taxon>
        <taxon>Viridiplantae</taxon>
        <taxon>Streptophyta</taxon>
        <taxon>Embryophyta</taxon>
        <taxon>Tracheophyta</taxon>
        <taxon>Spermatophyta</taxon>
        <taxon>Magnoliopsida</taxon>
        <taxon>eudicotyledons</taxon>
        <taxon>Gunneridae</taxon>
        <taxon>Pentapetalae</taxon>
        <taxon>rosids</taxon>
        <taxon>fabids</taxon>
        <taxon>Malpighiales</taxon>
        <taxon>Rhizophoraceae</taxon>
        <taxon>Rhizophora</taxon>
    </lineage>
</organism>